<name>A0A5Q0TWT1_DESSP</name>
<dbReference type="InterPro" id="IPR023828">
    <property type="entry name" value="Peptidase_S8_Ser-AS"/>
</dbReference>
<dbReference type="EMBL" id="MK806443">
    <property type="protein sequence ID" value="QGA72587.1"/>
    <property type="molecule type" value="Genomic_DNA"/>
</dbReference>
<dbReference type="PROSITE" id="PS00138">
    <property type="entry name" value="SUBTILASE_SER"/>
    <property type="match status" value="1"/>
</dbReference>
<feature type="domain" description="PatG C-terminal" evidence="9">
    <location>
        <begin position="590"/>
        <end position="702"/>
    </location>
</feature>
<evidence type="ECO:0000259" key="7">
    <source>
        <dbReference type="Pfam" id="PF00082"/>
    </source>
</evidence>
<feature type="active site" description="Charge relay system" evidence="5">
    <location>
        <position position="224"/>
    </location>
</feature>
<dbReference type="PANTHER" id="PTHR43806:SF11">
    <property type="entry name" value="CEREVISIN-RELATED"/>
    <property type="match status" value="1"/>
</dbReference>
<feature type="region of interest" description="Disordered" evidence="6">
    <location>
        <begin position="328"/>
        <end position="380"/>
    </location>
</feature>
<dbReference type="InterPro" id="IPR000209">
    <property type="entry name" value="Peptidase_S8/S53_dom"/>
</dbReference>
<gene>
    <name evidence="10" type="primary">musA</name>
</gene>
<dbReference type="SUPFAM" id="SSF52743">
    <property type="entry name" value="Subtilisin-like"/>
    <property type="match status" value="1"/>
</dbReference>
<feature type="active site" description="Charge relay system" evidence="5">
    <location>
        <position position="29"/>
    </location>
</feature>
<comment type="similarity">
    <text evidence="1 5">Belongs to the peptidase S8 family.</text>
</comment>
<dbReference type="InterPro" id="IPR023830">
    <property type="entry name" value="Peptidase_S8A_PatG"/>
</dbReference>
<dbReference type="NCBIfam" id="TIGR03895">
    <property type="entry name" value="protease_PatA"/>
    <property type="match status" value="1"/>
</dbReference>
<evidence type="ECO:0000313" key="10">
    <source>
        <dbReference type="EMBL" id="QGA72587.1"/>
    </source>
</evidence>
<keyword evidence="2 5" id="KW-0645">Protease</keyword>
<dbReference type="InterPro" id="IPR015500">
    <property type="entry name" value="Peptidase_S8_subtilisin-rel"/>
</dbReference>
<dbReference type="SMR" id="A0A5Q0TWT1"/>
<keyword evidence="3 5" id="KW-0378">Hydrolase</keyword>
<dbReference type="GO" id="GO:0004252">
    <property type="term" value="F:serine-type endopeptidase activity"/>
    <property type="evidence" value="ECO:0007669"/>
    <property type="project" value="UniProtKB-UniRule"/>
</dbReference>
<evidence type="ECO:0000256" key="5">
    <source>
        <dbReference type="PROSITE-ProRule" id="PRU01240"/>
    </source>
</evidence>
<dbReference type="Pfam" id="PF18047">
    <property type="entry name" value="PatG_D"/>
    <property type="match status" value="1"/>
</dbReference>
<dbReference type="InterPro" id="IPR040483">
    <property type="entry name" value="PatG_dom"/>
</dbReference>
<dbReference type="CDD" id="cd07476">
    <property type="entry name" value="Peptidases_S8_thiazoline_oxidase_subtilisin-like_protease"/>
    <property type="match status" value="1"/>
</dbReference>
<protein>
    <submittedName>
        <fullName evidence="10">MusA</fullName>
    </submittedName>
</protein>
<keyword evidence="4 5" id="KW-0720">Serine protease</keyword>
<evidence type="ECO:0000259" key="9">
    <source>
        <dbReference type="Pfam" id="PF18065"/>
    </source>
</evidence>
<dbReference type="InterPro" id="IPR050131">
    <property type="entry name" value="Peptidase_S8_subtilisin-like"/>
</dbReference>
<dbReference type="PRINTS" id="PR00723">
    <property type="entry name" value="SUBTILISIN"/>
</dbReference>
<proteinExistence type="inferred from homology"/>
<feature type="domain" description="PatG" evidence="8">
    <location>
        <begin position="431"/>
        <end position="542"/>
    </location>
</feature>
<evidence type="ECO:0000256" key="2">
    <source>
        <dbReference type="ARBA" id="ARBA00022670"/>
    </source>
</evidence>
<sequence length="706" mass="75547">MSKVKIVPGLTHLWEQTLGKPEICVAVLDGLVDRSHVCFQGADLREIPGMVESIPNPEGLMHRHGTHVASVIFGQHGSPVEGIAPRCKGLSIPIFSDKGRSLSQLDLARAIEQAVNSGAHIINLSGGQLADYGQADGWLEKAVALCKENNVLLVAAAGNNGCECLHVPAALPAVLAVGAMDDGGQPIDFSNWGDTYQTQGILAPGENILGARAGGGVKEWTGTSFATPIVSGVAALLLSLQQQRGEKPDPQKVRDAILQSAIPCELKQQGDRPRCLVGKLNILGAMEKLKGGKMSQQPEALTASGCGCGGVSKGDSLYPINYMNHSAVEDSGTSPSELGSSEFDGVTESAPGEALASVGGATSHPISTEAPSTSNSNVASNVSLPTSADLAAFQNLLQSYITTSNQPMSYPVASSVTASQAPSDINPETLVYALGTLGYDFGTEARRDSFKQLMPGISIDNTGVPANPYDARQMVDYLADNPSEGKSLIWTLNLELTPIYAIEPKGAFARDVYGVLQELLSGQIQPEDDPEYIERVSIPGLLTGRTVKLFSGQYIPVIEPQNTRGLYGWKVNTLINAALDTINAQVGEPQEENVRRTLGGFLNRIYYDFRNLGTTSQDRALNFATTNAFQAATTFAQAVAEQMELDTITVERSPFCRKDSDCWDVKLKFFDPENNRRAKKIFRFTIDVSDLIPVTLGEVRTWSSAY</sequence>
<evidence type="ECO:0000256" key="6">
    <source>
        <dbReference type="SAM" id="MobiDB-lite"/>
    </source>
</evidence>
<dbReference type="InterPro" id="IPR040636">
    <property type="entry name" value="PatG_C"/>
</dbReference>
<organism evidence="10">
    <name type="scientific">Desmonostoc sp. (strain PCC 7906)</name>
    <name type="common">Nostoc sp. (strain PCC 7906)</name>
    <dbReference type="NCBI Taxonomy" id="1181"/>
    <lineage>
        <taxon>Bacteria</taxon>
        <taxon>Bacillati</taxon>
        <taxon>Cyanobacteriota</taxon>
        <taxon>Cyanophyceae</taxon>
        <taxon>Nostocales</taxon>
        <taxon>Nostocaceae</taxon>
        <taxon>Desmonostoc</taxon>
    </lineage>
</organism>
<evidence type="ECO:0000256" key="4">
    <source>
        <dbReference type="ARBA" id="ARBA00022825"/>
    </source>
</evidence>
<dbReference type="Gene3D" id="3.40.50.200">
    <property type="entry name" value="Peptidase S8/S53 domain"/>
    <property type="match status" value="1"/>
</dbReference>
<dbReference type="AlphaFoldDB" id="A0A5Q0TWT1"/>
<dbReference type="InterPro" id="IPR034056">
    <property type="entry name" value="Pep_S8_PatG/PatA-like"/>
</dbReference>
<dbReference type="Pfam" id="PF00082">
    <property type="entry name" value="Peptidase_S8"/>
    <property type="match status" value="1"/>
</dbReference>
<dbReference type="GO" id="GO:0005615">
    <property type="term" value="C:extracellular space"/>
    <property type="evidence" value="ECO:0007669"/>
    <property type="project" value="TreeGrafter"/>
</dbReference>
<dbReference type="PROSITE" id="PS51892">
    <property type="entry name" value="SUBTILASE"/>
    <property type="match status" value="1"/>
</dbReference>
<accession>A0A5Q0TWT1</accession>
<evidence type="ECO:0000256" key="1">
    <source>
        <dbReference type="ARBA" id="ARBA00011073"/>
    </source>
</evidence>
<evidence type="ECO:0000259" key="8">
    <source>
        <dbReference type="Pfam" id="PF18047"/>
    </source>
</evidence>
<feature type="active site" description="Charge relay system" evidence="5">
    <location>
        <position position="64"/>
    </location>
</feature>
<reference evidence="10" key="1">
    <citation type="journal article" date="2019" name="ACS Chem. Biol.">
        <title>Biosynthesis of the bis-prenylated alkaloids muscoride A and B.</title>
        <authorList>
            <person name="Mattila A."/>
            <person name="Andsten R.M."/>
            <person name="Jumppanen M."/>
            <person name="Assante M."/>
            <person name="Jokela J."/>
            <person name="Wahlsten M."/>
            <person name="Mikula K.M."/>
            <person name="Sigindere C."/>
            <person name="Kwak D.H."/>
            <person name="Gugger M."/>
            <person name="Koskela H."/>
            <person name="Sivonen K."/>
            <person name="Liu X."/>
            <person name="Yli-Kauhaluoma J."/>
            <person name="Iwai H."/>
            <person name="Fewer D.P."/>
        </authorList>
    </citation>
    <scope>NUCLEOTIDE SEQUENCE</scope>
    <source>
        <strain evidence="10">PCC 7906</strain>
    </source>
</reference>
<dbReference type="GO" id="GO:0006508">
    <property type="term" value="P:proteolysis"/>
    <property type="evidence" value="ECO:0007669"/>
    <property type="project" value="UniProtKB-KW"/>
</dbReference>
<dbReference type="Pfam" id="PF18065">
    <property type="entry name" value="PatG_C"/>
    <property type="match status" value="1"/>
</dbReference>
<dbReference type="InterPro" id="IPR036852">
    <property type="entry name" value="Peptidase_S8/S53_dom_sf"/>
</dbReference>
<dbReference type="PANTHER" id="PTHR43806">
    <property type="entry name" value="PEPTIDASE S8"/>
    <property type="match status" value="1"/>
</dbReference>
<feature type="domain" description="Peptidase S8/S53" evidence="7">
    <location>
        <begin position="22"/>
        <end position="268"/>
    </location>
</feature>
<evidence type="ECO:0000256" key="3">
    <source>
        <dbReference type="ARBA" id="ARBA00022801"/>
    </source>
</evidence>